<name>A0ABD5S6M2_9EURY</name>
<dbReference type="InterPro" id="IPR000814">
    <property type="entry name" value="TBP"/>
</dbReference>
<gene>
    <name evidence="5" type="ORF">ACFQEU_00920</name>
</gene>
<keyword evidence="4" id="KW-0804">Transcription</keyword>
<dbReference type="RefSeq" id="WP_379778303.1">
    <property type="nucleotide sequence ID" value="NZ_JBHSWW010000004.1"/>
</dbReference>
<dbReference type="SUPFAM" id="SSF55945">
    <property type="entry name" value="TATA-box binding protein-like"/>
    <property type="match status" value="2"/>
</dbReference>
<evidence type="ECO:0000256" key="1">
    <source>
        <dbReference type="ARBA" id="ARBA00005560"/>
    </source>
</evidence>
<evidence type="ECO:0000313" key="6">
    <source>
        <dbReference type="Proteomes" id="UP001596442"/>
    </source>
</evidence>
<accession>A0ABD5S6M2</accession>
<dbReference type="Pfam" id="PF00352">
    <property type="entry name" value="TBP"/>
    <property type="match status" value="2"/>
</dbReference>
<evidence type="ECO:0000256" key="4">
    <source>
        <dbReference type="ARBA" id="ARBA00023163"/>
    </source>
</evidence>
<dbReference type="InterPro" id="IPR012295">
    <property type="entry name" value="TBP_dom_sf"/>
</dbReference>
<evidence type="ECO:0000313" key="5">
    <source>
        <dbReference type="EMBL" id="MFC6752039.1"/>
    </source>
</evidence>
<reference evidence="5 6" key="1">
    <citation type="journal article" date="2019" name="Int. J. Syst. Evol. Microbiol.">
        <title>The Global Catalogue of Microorganisms (GCM) 10K type strain sequencing project: providing services to taxonomists for standard genome sequencing and annotation.</title>
        <authorList>
            <consortium name="The Broad Institute Genomics Platform"/>
            <consortium name="The Broad Institute Genome Sequencing Center for Infectious Disease"/>
            <person name="Wu L."/>
            <person name="Ma J."/>
        </authorList>
    </citation>
    <scope>NUCLEOTIDE SEQUENCE [LARGE SCALE GENOMIC DNA]</scope>
    <source>
        <strain evidence="5 6">CGMCC 1.3239</strain>
    </source>
</reference>
<keyword evidence="2" id="KW-0677">Repeat</keyword>
<comment type="similarity">
    <text evidence="1">Belongs to the TBP family.</text>
</comment>
<dbReference type="AlphaFoldDB" id="A0ABD5S6M2"/>
<keyword evidence="6" id="KW-1185">Reference proteome</keyword>
<comment type="caution">
    <text evidence="5">The sequence shown here is derived from an EMBL/GenBank/DDBJ whole genome shotgun (WGS) entry which is preliminary data.</text>
</comment>
<protein>
    <submittedName>
        <fullName evidence="5">Uncharacterized protein</fullName>
    </submittedName>
</protein>
<keyword evidence="3" id="KW-0238">DNA-binding</keyword>
<sequence>MNAELVNVVAGGNLGVTVDLHKLSSQISQYSVNYEPEVSPGLHFELPQSGVTVMIFASGKYHLTGGEGIDQIHEAYDEVIDIIGEYVNENINKEDPDIRNLVYRGDFEREFDLSELATSLEDADYDPKKQPGLRCRLNNQSGLITIFRTGRFTIVGVKNKKEGNRLLHELEAKITELVSN</sequence>
<proteinExistence type="inferred from homology"/>
<dbReference type="EMBL" id="JBHSWW010000004">
    <property type="protein sequence ID" value="MFC6752039.1"/>
    <property type="molecule type" value="Genomic_DNA"/>
</dbReference>
<evidence type="ECO:0000256" key="2">
    <source>
        <dbReference type="ARBA" id="ARBA00022737"/>
    </source>
</evidence>
<dbReference type="GO" id="GO:0003677">
    <property type="term" value="F:DNA binding"/>
    <property type="evidence" value="ECO:0007669"/>
    <property type="project" value="UniProtKB-KW"/>
</dbReference>
<organism evidence="5 6">
    <name type="scientific">Halorubrum tibetense</name>
    <dbReference type="NCBI Taxonomy" id="175631"/>
    <lineage>
        <taxon>Archaea</taxon>
        <taxon>Methanobacteriati</taxon>
        <taxon>Methanobacteriota</taxon>
        <taxon>Stenosarchaea group</taxon>
        <taxon>Halobacteria</taxon>
        <taxon>Halobacteriales</taxon>
        <taxon>Haloferacaceae</taxon>
        <taxon>Halorubrum</taxon>
    </lineage>
</organism>
<dbReference type="Gene3D" id="3.30.310.10">
    <property type="entry name" value="TATA-Binding Protein"/>
    <property type="match status" value="2"/>
</dbReference>
<dbReference type="PANTHER" id="PTHR10126">
    <property type="entry name" value="TATA-BOX BINDING PROTEIN"/>
    <property type="match status" value="1"/>
</dbReference>
<evidence type="ECO:0000256" key="3">
    <source>
        <dbReference type="ARBA" id="ARBA00023125"/>
    </source>
</evidence>
<dbReference type="Proteomes" id="UP001596442">
    <property type="component" value="Unassembled WGS sequence"/>
</dbReference>
<dbReference type="PRINTS" id="PR00686">
    <property type="entry name" value="TIFACTORIID"/>
</dbReference>